<proteinExistence type="predicted"/>
<sequence length="128" mass="14424">MHEKRVAKAYFIELMTALLVYTVLLLAAIRYGRPMEDGVVRTLVLISPMIGFGMMIRTVVRHAARIDEYQRMRMLENLAIATAITGAVTFTYGFMETAGFPKLSMFYVWIVMGLSVAAVNLARKVADR</sequence>
<gene>
    <name evidence="2" type="ORF">ACFPO9_01560</name>
</gene>
<comment type="caution">
    <text evidence="2">The sequence shown here is derived from an EMBL/GenBank/DDBJ whole genome shotgun (WGS) entry which is preliminary data.</text>
</comment>
<organism evidence="2 3">
    <name type="scientific">Massilia aerilata</name>
    <dbReference type="NCBI Taxonomy" id="453817"/>
    <lineage>
        <taxon>Bacteria</taxon>
        <taxon>Pseudomonadati</taxon>
        <taxon>Pseudomonadota</taxon>
        <taxon>Betaproteobacteria</taxon>
        <taxon>Burkholderiales</taxon>
        <taxon>Oxalobacteraceae</taxon>
        <taxon>Telluria group</taxon>
        <taxon>Massilia</taxon>
    </lineage>
</organism>
<evidence type="ECO:0000313" key="2">
    <source>
        <dbReference type="EMBL" id="MFC5547197.1"/>
    </source>
</evidence>
<dbReference type="EMBL" id="JBHSMZ010000001">
    <property type="protein sequence ID" value="MFC5547197.1"/>
    <property type="molecule type" value="Genomic_DNA"/>
</dbReference>
<reference evidence="3" key="1">
    <citation type="journal article" date="2019" name="Int. J. Syst. Evol. Microbiol.">
        <title>The Global Catalogue of Microorganisms (GCM) 10K type strain sequencing project: providing services to taxonomists for standard genome sequencing and annotation.</title>
        <authorList>
            <consortium name="The Broad Institute Genomics Platform"/>
            <consortium name="The Broad Institute Genome Sequencing Center for Infectious Disease"/>
            <person name="Wu L."/>
            <person name="Ma J."/>
        </authorList>
    </citation>
    <scope>NUCLEOTIDE SEQUENCE [LARGE SCALE GENOMIC DNA]</scope>
    <source>
        <strain evidence="3">CGMCC 4.5798</strain>
    </source>
</reference>
<evidence type="ECO:0000256" key="1">
    <source>
        <dbReference type="SAM" id="Phobius"/>
    </source>
</evidence>
<evidence type="ECO:0000313" key="3">
    <source>
        <dbReference type="Proteomes" id="UP001596086"/>
    </source>
</evidence>
<feature type="transmembrane region" description="Helical" evidence="1">
    <location>
        <begin position="77"/>
        <end position="94"/>
    </location>
</feature>
<keyword evidence="1" id="KW-0472">Membrane</keyword>
<accession>A0ABW0RRF6</accession>
<dbReference type="Proteomes" id="UP001596086">
    <property type="component" value="Unassembled WGS sequence"/>
</dbReference>
<protein>
    <submittedName>
        <fullName evidence="2">Uncharacterized protein</fullName>
    </submittedName>
</protein>
<feature type="transmembrane region" description="Helical" evidence="1">
    <location>
        <begin position="12"/>
        <end position="32"/>
    </location>
</feature>
<keyword evidence="3" id="KW-1185">Reference proteome</keyword>
<name>A0ABW0RRF6_9BURK</name>
<keyword evidence="1" id="KW-0812">Transmembrane</keyword>
<feature type="transmembrane region" description="Helical" evidence="1">
    <location>
        <begin position="38"/>
        <end position="56"/>
    </location>
</feature>
<feature type="transmembrane region" description="Helical" evidence="1">
    <location>
        <begin position="106"/>
        <end position="122"/>
    </location>
</feature>
<dbReference type="RefSeq" id="WP_379766024.1">
    <property type="nucleotide sequence ID" value="NZ_JBHSMZ010000001.1"/>
</dbReference>
<keyword evidence="1" id="KW-1133">Transmembrane helix</keyword>